<evidence type="ECO:0000313" key="2">
    <source>
        <dbReference type="EMBL" id="CUV12964.1"/>
    </source>
</evidence>
<protein>
    <submittedName>
        <fullName evidence="2">Uncharacterized protein</fullName>
    </submittedName>
</protein>
<evidence type="ECO:0000256" key="1">
    <source>
        <dbReference type="SAM" id="MobiDB-lite"/>
    </source>
</evidence>
<dbReference type="AlphaFoldDB" id="A0A0S4TSC8"/>
<gene>
    <name evidence="2" type="ORF">RUN39_v1_490035</name>
</gene>
<reference evidence="2" key="1">
    <citation type="submission" date="2015-10" db="EMBL/GenBank/DDBJ databases">
        <authorList>
            <person name="Gilbert D.G."/>
        </authorList>
    </citation>
    <scope>NUCLEOTIDE SEQUENCE</scope>
    <source>
        <strain evidence="2">Phyl III-seqv23</strain>
    </source>
</reference>
<accession>A0A0S4TSC8</accession>
<feature type="region of interest" description="Disordered" evidence="1">
    <location>
        <begin position="1"/>
        <end position="32"/>
    </location>
</feature>
<organism evidence="2">
    <name type="scientific">Ralstonia solanacearum</name>
    <name type="common">Pseudomonas solanacearum</name>
    <dbReference type="NCBI Taxonomy" id="305"/>
    <lineage>
        <taxon>Bacteria</taxon>
        <taxon>Pseudomonadati</taxon>
        <taxon>Pseudomonadota</taxon>
        <taxon>Betaproteobacteria</taxon>
        <taxon>Burkholderiales</taxon>
        <taxon>Burkholderiaceae</taxon>
        <taxon>Ralstonia</taxon>
        <taxon>Ralstonia solanacearum species complex</taxon>
    </lineage>
</organism>
<feature type="compositionally biased region" description="Basic and acidic residues" evidence="1">
    <location>
        <begin position="1"/>
        <end position="22"/>
    </location>
</feature>
<proteinExistence type="predicted"/>
<dbReference type="EMBL" id="LN899819">
    <property type="protein sequence ID" value="CUV12964.1"/>
    <property type="molecule type" value="Genomic_DNA"/>
</dbReference>
<name>A0A0S4TSC8_RALSL</name>
<sequence length="117" mass="12386">MAHRTDPPRIREDDPKGKDIPTSRRNGTPVRRLDAGQCRRLFATVADTVAGVPEGILRTQAGTFIGADPAHGAGARTAPGLRSSNTRCATNTDAAHRLKEKDHGNGADVRFGMAGVC</sequence>